<keyword evidence="2" id="KW-1185">Reference proteome</keyword>
<evidence type="ECO:0000313" key="1">
    <source>
        <dbReference type="EMBL" id="KAI6089649.1"/>
    </source>
</evidence>
<comment type="caution">
    <text evidence="1">The sequence shown here is derived from an EMBL/GenBank/DDBJ whole genome shotgun (WGS) entry which is preliminary data.</text>
</comment>
<protein>
    <submittedName>
        <fullName evidence="1">Uncharacterized protein</fullName>
    </submittedName>
</protein>
<proteinExistence type="predicted"/>
<dbReference type="Proteomes" id="UP001497680">
    <property type="component" value="Unassembled WGS sequence"/>
</dbReference>
<accession>A0ACC0DAB2</accession>
<gene>
    <name evidence="1" type="ORF">F4821DRAFT_50747</name>
</gene>
<sequence>MDNRVFADISVKPIRVRFRTGSQYYDPFPTLQFMKYNSPQGEPMELAEYHSLRRRSHNFDQHRPSMPQGTGLPQHLPQSVPRKPPQPTGYGHRHNVTLANLRPSIPAFAGNMPEAVRGPDFATYPTEAPQQQAGPQVISSIPEHVVSSEPENMCTKSPSASCITPAIRTESLAFEEAVVPEVGHSVNQGSTLKVVIPSDSPPSSRGYYTPPENPMPKSAGVESSEQAQFEENLHDDGGAEEDQEEIDYGTVIRRRARPHLSLPTNWVSEGTPDVRQPGGEDNSDKLRAIEANDEKSSGSRDTSAEYVPALAYQPEDSRPASAPGQHRVDNSSAEDSVQSSFPQSNSGGQGEANPLHTSVSAKQDHDESKISGKFVGSDEHGILGDSSGAKHESPQPINQSNPELLHQQQNRERLDTANTVNTVIFSPAPVSDIAKPASSTANQTSGTVKPTSTATRRIPSAVWSGLAGATKTAAATKPTPAAVTKPTPAVVTMPAPAESRNPSDSGKYTGPVIVDGSSGKASAFRKSATPSNPASAASTGTDDQPDIREWLNANRHSESPEAPTDPAAFSRQFSEVEAAIRLNTPSSKASPASNASSSSSSIEVKTGMTPPTAAPQGTNPTGPAVNPAAMFSPEARSQAFQIIGISTPTPSDRSSEPFPAYTDPMNSPTGAGFPYHGVHARLAQVQQHMGHGRRPSWPPHPFRVPDDHPLAEANYRQSRANVARQASVRAPAPPQNTPAGTPASQLSPAKAPVSTPQHIRAPSSTSSPLNPRAKEFKPAPAAHSTATSAKEESKSAPAAAPMDQSPTATRETQKGRSAWQEKKKAKARAKQREKRLIKREAENATKEKNDSTQESAAAANDDVSGATEKDDDKKSDENGTAHGTVEKQDSAKDAAVEDGAKDAVENETKIDLKKDTKKDTEEQDPKKDTQNDAKDTTDSAAKDVVKDAASKEDVKTAPEKDTVNDTNDAKKDAKVDAKDDAKKADGSVKTSLSGNESIQNQLAERRNLASIKVAIPLGFSKMKQNGSNGKATISPLSKQPQLQLPSPQPAITSSTHTLSTPTAPESRNSAIRTEVQSPTRAPSQQMTPRTLSQRTPMASSQRPSYTTTPMTSSQRPSYTTPTAYSQQSTSPRRGSIGSTIPVLSSGDTPQRPQVESRPAFNAWSQGPPKMGRKPQNTIQESPTKKSPGSS</sequence>
<dbReference type="EMBL" id="MU394294">
    <property type="protein sequence ID" value="KAI6089649.1"/>
    <property type="molecule type" value="Genomic_DNA"/>
</dbReference>
<reference evidence="1 2" key="1">
    <citation type="journal article" date="2022" name="New Phytol.">
        <title>Ecological generalism drives hyperdiversity of secondary metabolite gene clusters in xylarialean endophytes.</title>
        <authorList>
            <person name="Franco M.E.E."/>
            <person name="Wisecaver J.H."/>
            <person name="Arnold A.E."/>
            <person name="Ju Y.M."/>
            <person name="Slot J.C."/>
            <person name="Ahrendt S."/>
            <person name="Moore L.P."/>
            <person name="Eastman K.E."/>
            <person name="Scott K."/>
            <person name="Konkel Z."/>
            <person name="Mondo S.J."/>
            <person name="Kuo A."/>
            <person name="Hayes R.D."/>
            <person name="Haridas S."/>
            <person name="Andreopoulos B."/>
            <person name="Riley R."/>
            <person name="LaButti K."/>
            <person name="Pangilinan J."/>
            <person name="Lipzen A."/>
            <person name="Amirebrahimi M."/>
            <person name="Yan J."/>
            <person name="Adam C."/>
            <person name="Keymanesh K."/>
            <person name="Ng V."/>
            <person name="Louie K."/>
            <person name="Northen T."/>
            <person name="Drula E."/>
            <person name="Henrissat B."/>
            <person name="Hsieh H.M."/>
            <person name="Youens-Clark K."/>
            <person name="Lutzoni F."/>
            <person name="Miadlikowska J."/>
            <person name="Eastwood D.C."/>
            <person name="Hamelin R.C."/>
            <person name="Grigoriev I.V."/>
            <person name="U'Ren J.M."/>
        </authorList>
    </citation>
    <scope>NUCLEOTIDE SEQUENCE [LARGE SCALE GENOMIC DNA]</scope>
    <source>
        <strain evidence="1 2">ER1909</strain>
    </source>
</reference>
<organism evidence="1 2">
    <name type="scientific">Hypoxylon rubiginosum</name>
    <dbReference type="NCBI Taxonomy" id="110542"/>
    <lineage>
        <taxon>Eukaryota</taxon>
        <taxon>Fungi</taxon>
        <taxon>Dikarya</taxon>
        <taxon>Ascomycota</taxon>
        <taxon>Pezizomycotina</taxon>
        <taxon>Sordariomycetes</taxon>
        <taxon>Xylariomycetidae</taxon>
        <taxon>Xylariales</taxon>
        <taxon>Hypoxylaceae</taxon>
        <taxon>Hypoxylon</taxon>
    </lineage>
</organism>
<name>A0ACC0DAB2_9PEZI</name>
<evidence type="ECO:0000313" key="2">
    <source>
        <dbReference type="Proteomes" id="UP001497680"/>
    </source>
</evidence>